<feature type="domain" description="Amidase" evidence="2">
    <location>
        <begin position="591"/>
        <end position="1038"/>
    </location>
</feature>
<dbReference type="PANTHER" id="PTHR42678:SF34">
    <property type="entry name" value="OS04G0183300 PROTEIN"/>
    <property type="match status" value="1"/>
</dbReference>
<dbReference type="InterPro" id="IPR036928">
    <property type="entry name" value="AS_sf"/>
</dbReference>
<dbReference type="SUPFAM" id="SSF75304">
    <property type="entry name" value="Amidase signature (AS) enzymes"/>
    <property type="match status" value="2"/>
</dbReference>
<dbReference type="RefSeq" id="WP_157295304.1">
    <property type="nucleotide sequence ID" value="NZ_JBIAZU010000004.1"/>
</dbReference>
<accession>A0ABW6WF76</accession>
<dbReference type="InterPro" id="IPR023631">
    <property type="entry name" value="Amidase_dom"/>
</dbReference>
<dbReference type="Gene3D" id="3.90.1300.10">
    <property type="entry name" value="Amidase signature (AS) domain"/>
    <property type="match status" value="2"/>
</dbReference>
<evidence type="ECO:0000256" key="1">
    <source>
        <dbReference type="SAM" id="SignalP"/>
    </source>
</evidence>
<dbReference type="PANTHER" id="PTHR42678">
    <property type="entry name" value="AMIDASE"/>
    <property type="match status" value="1"/>
</dbReference>
<dbReference type="EMBL" id="JBIAZU010000004">
    <property type="protein sequence ID" value="MFF5291954.1"/>
    <property type="molecule type" value="Genomic_DNA"/>
</dbReference>
<feature type="signal peptide" evidence="1">
    <location>
        <begin position="1"/>
        <end position="29"/>
    </location>
</feature>
<protein>
    <submittedName>
        <fullName evidence="3">Amidase family protein</fullName>
    </submittedName>
</protein>
<feature type="chain" id="PRO_5046244796" evidence="1">
    <location>
        <begin position="30"/>
        <end position="1085"/>
    </location>
</feature>
<gene>
    <name evidence="3" type="ORF">ACFY35_21135</name>
</gene>
<dbReference type="Proteomes" id="UP001602245">
    <property type="component" value="Unassembled WGS sequence"/>
</dbReference>
<evidence type="ECO:0000259" key="2">
    <source>
        <dbReference type="Pfam" id="PF01425"/>
    </source>
</evidence>
<keyword evidence="1" id="KW-0732">Signal</keyword>
<feature type="domain" description="Amidase" evidence="2">
    <location>
        <begin position="62"/>
        <end position="281"/>
    </location>
</feature>
<comment type="caution">
    <text evidence="3">The sequence shown here is derived from an EMBL/GenBank/DDBJ whole genome shotgun (WGS) entry which is preliminary data.</text>
</comment>
<keyword evidence="4" id="KW-1185">Reference proteome</keyword>
<sequence length="1085" mass="113198">MHRPARAVTSLLSLAVAVPLTLAVGGPAAATSHRKPPQIDLERVTGLQLEAMMDAGKLTSVELTKMYLDRIDALNKRGPGLNAVTQLNRDALAEAARYDKLRARGVKLSPAMGLPVLMKDLIDVKGMYTSAGNFSLRDSYPAEDAGLVKKLRANGVVILGKLGLSEYANFFGNQPSGFSNLTGQVVNAIDADQNPSGSSSGSGAAAAASLATLVIGTETSGSIISPSSTQGIVGLRPTVGLVPGYGIAPISASQDTAGTMVRTVSDAALLLQTMSGYDPENEAYYAGIWGPGVNDADIVPPVPHQLPNYLSALDLNFVRGKRIGYNGTLTDGSPLKLAYDALTQARAIMVERPVISPAGVPGSVLSWEAHRDIDHYYQHLGPQAPINSLAEEVAVNQSEEHEALKFGNSTHQSALALNTDPDSADAAQYRNDLVAGKQLSHQGIDRMMANDTLDDPTDDFIAILGSVSNGPRAGYPQITVPMGYNATTRRTVNVSVHGNAYDERNLLGVAYTIEQATKLRQTPGMVNPSMYRCAQTVPAQPFAARGDCNPTYDQVMRMLGGRPASLPFSLETETAAGLRARLLDGKISAVDLTKAYLYRIALTNAEGPATQAVRGLNPDVLKDAREADKVFEKYRDDKKHGKKPKPPGALLGLPVLLDDSFDTTSMPTTGGSIALQNLKPAKDSTVVAKLAEAGALILGKTNVSELNGVFSGTMPKGYSSLGGQVLLPSDTDKTPAGSSGGSAAATASGLAALTIGMETSTDTAQLLAPADAAGIVGLKPTVGLVSRTGVLPVAKSQDSPGPLTRSVYDAAMTLNALAGKDRSDPAGSTSPVADYTAGLTPNALAGKRIAVISGATGPYPAMVSALQAAGATTVQVTIGSAPDTPSIVHTEFKRDLNAYLDSRFAKGSRAAGSLQEIIDYNDAHPVEGLKYQQTQLVTDQAVDLTDPATLASYTANLTTGKTASRAVIDGVLGNGTPGDLSDDFDAVLVPTGNTLINVADRAGYPALTIPAGYGTGSTGRNPIGVTLVGTAYSEAKLLADGYALEQTTQIRLAPSWTNPSMWRCVPGSTFFTGQFCNPGDRLLRR</sequence>
<proteinExistence type="predicted"/>
<evidence type="ECO:0000313" key="4">
    <source>
        <dbReference type="Proteomes" id="UP001602245"/>
    </source>
</evidence>
<evidence type="ECO:0000313" key="3">
    <source>
        <dbReference type="EMBL" id="MFF5291954.1"/>
    </source>
</evidence>
<dbReference type="Pfam" id="PF01425">
    <property type="entry name" value="Amidase"/>
    <property type="match status" value="2"/>
</dbReference>
<name>A0ABW6WF76_9ACTN</name>
<organism evidence="3 4">
    <name type="scientific">Paractinoplanes globisporus</name>
    <dbReference type="NCBI Taxonomy" id="113565"/>
    <lineage>
        <taxon>Bacteria</taxon>
        <taxon>Bacillati</taxon>
        <taxon>Actinomycetota</taxon>
        <taxon>Actinomycetes</taxon>
        <taxon>Micromonosporales</taxon>
        <taxon>Micromonosporaceae</taxon>
        <taxon>Paractinoplanes</taxon>
    </lineage>
</organism>
<reference evidence="3 4" key="1">
    <citation type="submission" date="2024-10" db="EMBL/GenBank/DDBJ databases">
        <title>The Natural Products Discovery Center: Release of the First 8490 Sequenced Strains for Exploring Actinobacteria Biosynthetic Diversity.</title>
        <authorList>
            <person name="Kalkreuter E."/>
            <person name="Kautsar S.A."/>
            <person name="Yang D."/>
            <person name="Bader C.D."/>
            <person name="Teijaro C.N."/>
            <person name="Fluegel L."/>
            <person name="Davis C.M."/>
            <person name="Simpson J.R."/>
            <person name="Lauterbach L."/>
            <person name="Steele A.D."/>
            <person name="Gui C."/>
            <person name="Meng S."/>
            <person name="Li G."/>
            <person name="Viehrig K."/>
            <person name="Ye F."/>
            <person name="Su P."/>
            <person name="Kiefer A.F."/>
            <person name="Nichols A."/>
            <person name="Cepeda A.J."/>
            <person name="Yan W."/>
            <person name="Fan B."/>
            <person name="Jiang Y."/>
            <person name="Adhikari A."/>
            <person name="Zheng C.-J."/>
            <person name="Schuster L."/>
            <person name="Cowan T.M."/>
            <person name="Smanski M.J."/>
            <person name="Chevrette M.G."/>
            <person name="De Carvalho L.P.S."/>
            <person name="Shen B."/>
        </authorList>
    </citation>
    <scope>NUCLEOTIDE SEQUENCE [LARGE SCALE GENOMIC DNA]</scope>
    <source>
        <strain evidence="3 4">NPDC000087</strain>
    </source>
</reference>